<organism evidence="1 2">
    <name type="scientific">Penicillium daleae</name>
    <dbReference type="NCBI Taxonomy" id="63821"/>
    <lineage>
        <taxon>Eukaryota</taxon>
        <taxon>Fungi</taxon>
        <taxon>Dikarya</taxon>
        <taxon>Ascomycota</taxon>
        <taxon>Pezizomycotina</taxon>
        <taxon>Eurotiomycetes</taxon>
        <taxon>Eurotiomycetidae</taxon>
        <taxon>Eurotiales</taxon>
        <taxon>Aspergillaceae</taxon>
        <taxon>Penicillium</taxon>
    </lineage>
</organism>
<protein>
    <recommendedName>
        <fullName evidence="3">F-box domain-containing protein</fullName>
    </recommendedName>
</protein>
<dbReference type="AlphaFoldDB" id="A0AAD6G7G9"/>
<evidence type="ECO:0000313" key="1">
    <source>
        <dbReference type="EMBL" id="KAJ5461213.1"/>
    </source>
</evidence>
<evidence type="ECO:0008006" key="3">
    <source>
        <dbReference type="Google" id="ProtNLM"/>
    </source>
</evidence>
<dbReference type="RefSeq" id="XP_056770255.1">
    <property type="nucleotide sequence ID" value="XM_056906148.1"/>
</dbReference>
<accession>A0AAD6G7G9</accession>
<dbReference type="GeneID" id="81596391"/>
<reference evidence="1" key="2">
    <citation type="journal article" date="2023" name="IMA Fungus">
        <title>Comparative genomic study of the Penicillium genus elucidates a diverse pangenome and 15 lateral gene transfer events.</title>
        <authorList>
            <person name="Petersen C."/>
            <person name="Sorensen T."/>
            <person name="Nielsen M.R."/>
            <person name="Sondergaard T.E."/>
            <person name="Sorensen J.L."/>
            <person name="Fitzpatrick D.A."/>
            <person name="Frisvad J.C."/>
            <person name="Nielsen K.L."/>
        </authorList>
    </citation>
    <scope>NUCLEOTIDE SEQUENCE</scope>
    <source>
        <strain evidence="1">IBT 16125</strain>
    </source>
</reference>
<evidence type="ECO:0000313" key="2">
    <source>
        <dbReference type="Proteomes" id="UP001213681"/>
    </source>
</evidence>
<dbReference type="EMBL" id="JAPVEA010000002">
    <property type="protein sequence ID" value="KAJ5461213.1"/>
    <property type="molecule type" value="Genomic_DNA"/>
</dbReference>
<dbReference type="Proteomes" id="UP001213681">
    <property type="component" value="Unassembled WGS sequence"/>
</dbReference>
<proteinExistence type="predicted"/>
<reference evidence="1" key="1">
    <citation type="submission" date="2022-12" db="EMBL/GenBank/DDBJ databases">
        <authorList>
            <person name="Petersen C."/>
        </authorList>
    </citation>
    <scope>NUCLEOTIDE SEQUENCE</scope>
    <source>
        <strain evidence="1">IBT 16125</strain>
    </source>
</reference>
<gene>
    <name evidence="1" type="ORF">N7458_002765</name>
</gene>
<comment type="caution">
    <text evidence="1">The sequence shown here is derived from an EMBL/GenBank/DDBJ whole genome shotgun (WGS) entry which is preliminary data.</text>
</comment>
<keyword evidence="2" id="KW-1185">Reference proteome</keyword>
<name>A0AAD6G7G9_9EURO</name>
<sequence length="403" mass="46755">MEVLPFEILLDILSRIDDPTSLYNLLLASPAASRVFDHDGLQLTRALFTKDNTCDQSWETISLMAMIDSCTLPYPNLDAFVAGFIHDTIRQLRLPRIGEPLSTSRPLPHGLPDNAPVSTIRRVLSIHAQISHLTVACLEHYLEIFNALRPENAADPEVRYSTHPKSTQPWRQRFEGVKAPVSNYGSPTWEEEQRVSRALWRIQSFYDLCTAASQSRLGWPAEDVVRLQGMKARDLFVKWDLQYEAEEIQTVTEYLDYTRATKLVIPYDSYDSSSASKPRRLPWLRHPVEQWWPTRRRPDPHPITQLYEIDYATFGLRQIQLLAEWRASPLRTVKFDSYRRLGFALWCHKRVQAIGLAPLNLNLPGGINLSLWHFAWRSILDPREVEEVETRLQKEWEERELKG</sequence>